<sequence length="50" mass="5512">VHLFGLTWQLQPVEGQLYENGISKGNRGTESMDTTYSPIGGKVSDKSEKK</sequence>
<dbReference type="AlphaFoldDB" id="A0A5E4CY27"/>
<proteinExistence type="predicted"/>
<feature type="non-terminal residue" evidence="2">
    <location>
        <position position="50"/>
    </location>
</feature>
<gene>
    <name evidence="2" type="ORF">MONAX_5E025244</name>
</gene>
<evidence type="ECO:0000256" key="1">
    <source>
        <dbReference type="SAM" id="MobiDB-lite"/>
    </source>
</evidence>
<feature type="compositionally biased region" description="Polar residues" evidence="1">
    <location>
        <begin position="26"/>
        <end position="37"/>
    </location>
</feature>
<dbReference type="EMBL" id="CABDUW010002200">
    <property type="protein sequence ID" value="VTJ85862.1"/>
    <property type="molecule type" value="Genomic_DNA"/>
</dbReference>
<evidence type="ECO:0000313" key="2">
    <source>
        <dbReference type="EMBL" id="VTJ85862.1"/>
    </source>
</evidence>
<keyword evidence="3" id="KW-1185">Reference proteome</keyword>
<accession>A0A5E4CY27</accession>
<reference evidence="2" key="1">
    <citation type="submission" date="2019-04" db="EMBL/GenBank/DDBJ databases">
        <authorList>
            <person name="Alioto T."/>
            <person name="Alioto T."/>
        </authorList>
    </citation>
    <scope>NUCLEOTIDE SEQUENCE [LARGE SCALE GENOMIC DNA]</scope>
</reference>
<dbReference type="Proteomes" id="UP000335636">
    <property type="component" value="Unassembled WGS sequence"/>
</dbReference>
<protein>
    <submittedName>
        <fullName evidence="2">Uncharacterized protein</fullName>
    </submittedName>
</protein>
<organism evidence="2 3">
    <name type="scientific">Marmota monax</name>
    <name type="common">Woodchuck</name>
    <dbReference type="NCBI Taxonomy" id="9995"/>
    <lineage>
        <taxon>Eukaryota</taxon>
        <taxon>Metazoa</taxon>
        <taxon>Chordata</taxon>
        <taxon>Craniata</taxon>
        <taxon>Vertebrata</taxon>
        <taxon>Euteleostomi</taxon>
        <taxon>Mammalia</taxon>
        <taxon>Eutheria</taxon>
        <taxon>Euarchontoglires</taxon>
        <taxon>Glires</taxon>
        <taxon>Rodentia</taxon>
        <taxon>Sciuromorpha</taxon>
        <taxon>Sciuridae</taxon>
        <taxon>Xerinae</taxon>
        <taxon>Marmotini</taxon>
        <taxon>Marmota</taxon>
    </lineage>
</organism>
<evidence type="ECO:0000313" key="3">
    <source>
        <dbReference type="Proteomes" id="UP000335636"/>
    </source>
</evidence>
<feature type="region of interest" description="Disordered" evidence="1">
    <location>
        <begin position="22"/>
        <end position="50"/>
    </location>
</feature>
<feature type="non-terminal residue" evidence="2">
    <location>
        <position position="1"/>
    </location>
</feature>
<name>A0A5E4CY27_MARMO</name>
<comment type="caution">
    <text evidence="2">The sequence shown here is derived from an EMBL/GenBank/DDBJ whole genome shotgun (WGS) entry which is preliminary data.</text>
</comment>